<evidence type="ECO:0000256" key="4">
    <source>
        <dbReference type="SAM" id="MobiDB-lite"/>
    </source>
</evidence>
<dbReference type="InterPro" id="IPR033053">
    <property type="entry name" value="Hir3/CABIN1"/>
</dbReference>
<accession>A0ABP9YBY7</accession>
<comment type="similarity">
    <text evidence="2">Belongs to the HIR3 family.</text>
</comment>
<feature type="compositionally biased region" description="Acidic residues" evidence="4">
    <location>
        <begin position="413"/>
        <end position="427"/>
    </location>
</feature>
<keyword evidence="3" id="KW-0539">Nucleus</keyword>
<name>A0ABP9YBY7_9FUNG</name>
<evidence type="ECO:0000256" key="2">
    <source>
        <dbReference type="ARBA" id="ARBA00007335"/>
    </source>
</evidence>
<dbReference type="Proteomes" id="UP001476247">
    <property type="component" value="Unassembled WGS sequence"/>
</dbReference>
<dbReference type="PANTHER" id="PTHR15502:SF7">
    <property type="entry name" value="CALCINEURIN-BINDING PROTEIN CABIN-1"/>
    <property type="match status" value="1"/>
</dbReference>
<proteinExistence type="inferred from homology"/>
<dbReference type="Gene3D" id="1.25.40.10">
    <property type="entry name" value="Tetratricopeptide repeat domain"/>
    <property type="match status" value="1"/>
</dbReference>
<comment type="subcellular location">
    <subcellularLocation>
        <location evidence="1">Nucleus</location>
    </subcellularLocation>
</comment>
<evidence type="ECO:0000313" key="6">
    <source>
        <dbReference type="Proteomes" id="UP001476247"/>
    </source>
</evidence>
<protein>
    <submittedName>
        <fullName evidence="5">Uncharacterized protein</fullName>
    </submittedName>
</protein>
<evidence type="ECO:0000313" key="5">
    <source>
        <dbReference type="EMBL" id="GAA5804098.1"/>
    </source>
</evidence>
<organism evidence="5 6">
    <name type="scientific">Helicostylum pulchrum</name>
    <dbReference type="NCBI Taxonomy" id="562976"/>
    <lineage>
        <taxon>Eukaryota</taxon>
        <taxon>Fungi</taxon>
        <taxon>Fungi incertae sedis</taxon>
        <taxon>Mucoromycota</taxon>
        <taxon>Mucoromycotina</taxon>
        <taxon>Mucoromycetes</taxon>
        <taxon>Mucorales</taxon>
        <taxon>Mucorineae</taxon>
        <taxon>Mucoraceae</taxon>
        <taxon>Helicostylum</taxon>
    </lineage>
</organism>
<dbReference type="InterPro" id="IPR011990">
    <property type="entry name" value="TPR-like_helical_dom_sf"/>
</dbReference>
<dbReference type="PANTHER" id="PTHR15502">
    <property type="entry name" value="CALCINEURIN-BINDING PROTEIN CABIN 1-RELATED"/>
    <property type="match status" value="1"/>
</dbReference>
<reference evidence="5 6" key="1">
    <citation type="submission" date="2024-04" db="EMBL/GenBank/DDBJ databases">
        <title>genome sequences of Mucor flavus KT1a and Helicostylum pulchrum KT1b strains isolation_sourced from the surface of a dry-aged beef.</title>
        <authorList>
            <person name="Toyotome T."/>
            <person name="Hosono M."/>
            <person name="Torimaru M."/>
            <person name="Fukuda K."/>
            <person name="Mikami N."/>
        </authorList>
    </citation>
    <scope>NUCLEOTIDE SEQUENCE [LARGE SCALE GENOMIC DNA]</scope>
    <source>
        <strain evidence="5 6">KT1b</strain>
    </source>
</reference>
<evidence type="ECO:0000256" key="3">
    <source>
        <dbReference type="ARBA" id="ARBA00023242"/>
    </source>
</evidence>
<gene>
    <name evidence="5" type="ORF">HPULCUR_009584</name>
</gene>
<comment type="caution">
    <text evidence="5">The sequence shown here is derived from an EMBL/GenBank/DDBJ whole genome shotgun (WGS) entry which is preliminary data.</text>
</comment>
<feature type="compositionally biased region" description="Low complexity" evidence="4">
    <location>
        <begin position="399"/>
        <end position="412"/>
    </location>
</feature>
<dbReference type="EMBL" id="BAABUJ010000032">
    <property type="protein sequence ID" value="GAA5804098.1"/>
    <property type="molecule type" value="Genomic_DNA"/>
</dbReference>
<feature type="compositionally biased region" description="Acidic residues" evidence="4">
    <location>
        <begin position="389"/>
        <end position="398"/>
    </location>
</feature>
<evidence type="ECO:0000256" key="1">
    <source>
        <dbReference type="ARBA" id="ARBA00004123"/>
    </source>
</evidence>
<sequence>MGNWSTLNKGVTASTKDAVEIQVEQLLETYQNTLKYHQQGQLELAKERYKKLASHALVNEEPKPKQNTAANVDLVEESPLSTLRFLVFKNFASILEEEYKLDLENTTLGEEVLNNYLRAVKIDPTDYTLWYHIGHISQTLKKLRFARLAYETGFYVNDDERTLKLHVVQPNDAIRIVTSGNFTPMQWKCLEGLCTVLYDIGDYRLCESYVDIIMSLVDWDVGAELRNKIRENSNIILDSGANDDSFTSQCEKPKTVPIMLEKPDWPALVESLFKEYNRVVADTSIDDRSTNTEIAENNLFGTIYINQAIHITVEEEEQKLPPSQPMEIDSVLVSPPPVPAPTIEPEKQSPLDPLPKTNRSSDIPIESNVDVNMTDEPPVNPNKRKRENDETDNEENTENAENTKNTENTENNSENEEGSENDEEGEAEEKRLSLRASKRQLEKIANEEFSRRKMLEEEKDFINKVQNFYNMLESIPTLYREQPWYTVTDTNGDSLNPFWEWFDHKISELGSSYCWDIDTSVLSNNLFLKTDPNMFGDSKVKNLALFSRATTVESNGPPSTTSAKDFITNLNNNNSGITDSLCKLISAIVHEDCAIINNEQKTISTMSNKFLNIMTDTITSLGLNLVESVLSSPGLSENDKIMALLRICEYFIDRLIRDVMATAEEAGAQPPVGNHSKRRVSMSSVKISKAKMTESLLAQSRYWISLLERIMFSSTLNEIFLQITQDESNDSDQLNLDRCTIQLRYWSLKGKLAQCDDAIESAYSWYIKSKTLLSSSSSLSRKDISIDIKSMYDATIDLPSINAKLSLLEVGKLFVTAKQKLGSENYEGVIEDLESVIKPKLSTEELTKSNEMIQMTNMLAKAYTKTNKSLEAWNCYTHMFCYLIKQLVDYGRKHNGCELPYLRKNEDVGFFKSLSLINSIMDNLISLTQQDNSESWLPADMDIDLANRLSILLRMSIYYIFRHPDFVPLVNNFTVPDMPPHTPSRITKSNGFNDIMIKSWVLKSYLIQHTLRHYGEPVNDTISTWSELLKELHDELGEREVCGAAKRIFLTHLMATLTKADDTHFRRDIYQCYHCLYGVHLAAESDTIEEHHCIHSDLDQKASEPLFELIVDSAFKKLERRSLLKADLKDVIDTVSDLFEELPVDNVLVENNKNVIQAYLNSDLGLHYSVDSMLRTSIIPTMNIPCEKTKISKVYYKIFWIRGKTLRLHIKNKVRASNEKLMIDLEKAVEEFTSHLILNPDDVDGWCELGACYQLHAEVELDWSAHNIEGQKNLIGEYQKKSCHAYLRSLYLANSRTKKELAKNELFTNFGIMAYSMASSPMDMEAFKGHVVKRILGENGKVVETRTQPPCSKIVYKLSIIMYNHALRYKIPDSLEWRCYYMIGKCSAKIGRPPREVLEWYMKAISRASSKSGKHELDFDPIYIFCSYLVKYFYQGKLQTKDVEELLAAESLLHKNPHNAADQDIIFLGSSNDRTFADKCSTLFEELDQQTGHLPADCALMYNAIFIKLSEMRVNDSKNSQHRTIYRMAWMYYHIYRNAEKAKSEIMKLFNLKVLTKSYISIWKPGFELPGRHYKYISKYTLFLIDLAKVTGDTQTLKYLCRKLRRAQTTVLNDKLVYKQACAAYFEVAKDQLRNKYHAKIYMKMIKDSKIDKAKFEELCAASSAEIIADKSVAHPDLYAILQDIAEIKRSINSFILMNCAEEEGMDKVIRMCYAALIFGGVLNDAKCDILSTAIPIDGEVSIESRSRKDLRVILLAQAKLLMQTMVVTSK</sequence>
<feature type="region of interest" description="Disordered" evidence="4">
    <location>
        <begin position="317"/>
        <end position="431"/>
    </location>
</feature>
<keyword evidence="6" id="KW-1185">Reference proteome</keyword>